<sequence length="93" mass="10469">MWEFIFDLGQPQYGIDNLILPSWPNLRRGLQAASTSKRDILTKGSNGKALFTGNAGDQLQSWTRRFLAVHPSVAWVDLARVVVRVYIGGEWPL</sequence>
<keyword evidence="2" id="KW-1185">Reference proteome</keyword>
<name>A0A310S3T0_9HYME</name>
<dbReference type="EMBL" id="KQ945185">
    <property type="protein sequence ID" value="OAD46874.1"/>
    <property type="molecule type" value="Genomic_DNA"/>
</dbReference>
<dbReference type="Proteomes" id="UP000250275">
    <property type="component" value="Unassembled WGS sequence"/>
</dbReference>
<gene>
    <name evidence="1" type="ORF">WN48_00003</name>
</gene>
<reference evidence="1 2" key="1">
    <citation type="submission" date="2015-07" db="EMBL/GenBank/DDBJ databases">
        <title>The genome of Eufriesea mexicana.</title>
        <authorList>
            <person name="Pan H."/>
            <person name="Kapheim K."/>
        </authorList>
    </citation>
    <scope>NUCLEOTIDE SEQUENCE [LARGE SCALE GENOMIC DNA]</scope>
    <source>
        <strain evidence="1">0111107269</strain>
        <tissue evidence="1">Whole body</tissue>
    </source>
</reference>
<protein>
    <submittedName>
        <fullName evidence="1">Uncharacterized protein</fullName>
    </submittedName>
</protein>
<evidence type="ECO:0000313" key="1">
    <source>
        <dbReference type="EMBL" id="OAD46874.1"/>
    </source>
</evidence>
<accession>A0A310S3T0</accession>
<organism evidence="1 2">
    <name type="scientific">Eufriesea mexicana</name>
    <dbReference type="NCBI Taxonomy" id="516756"/>
    <lineage>
        <taxon>Eukaryota</taxon>
        <taxon>Metazoa</taxon>
        <taxon>Ecdysozoa</taxon>
        <taxon>Arthropoda</taxon>
        <taxon>Hexapoda</taxon>
        <taxon>Insecta</taxon>
        <taxon>Pterygota</taxon>
        <taxon>Neoptera</taxon>
        <taxon>Endopterygota</taxon>
        <taxon>Hymenoptera</taxon>
        <taxon>Apocrita</taxon>
        <taxon>Aculeata</taxon>
        <taxon>Apoidea</taxon>
        <taxon>Anthophila</taxon>
        <taxon>Apidae</taxon>
        <taxon>Eufriesea</taxon>
    </lineage>
</organism>
<evidence type="ECO:0000313" key="2">
    <source>
        <dbReference type="Proteomes" id="UP000250275"/>
    </source>
</evidence>
<proteinExistence type="predicted"/>
<dbReference type="AlphaFoldDB" id="A0A310S3T0"/>